<dbReference type="RefSeq" id="YP_009015063.1">
    <property type="nucleotide sequence ID" value="NC_023717.1"/>
</dbReference>
<dbReference type="KEGG" id="vg:18562943"/>
<name>M1F3J7_9CAUD</name>
<proteinExistence type="predicted"/>
<dbReference type="Proteomes" id="UP000011829">
    <property type="component" value="Segment"/>
</dbReference>
<evidence type="ECO:0000313" key="1">
    <source>
        <dbReference type="EMBL" id="AFH20985.1"/>
    </source>
</evidence>
<gene>
    <name evidence="1" type="ORF">CR9_101</name>
</gene>
<dbReference type="GeneID" id="18562943"/>
<protein>
    <submittedName>
        <fullName evidence="1">Uncharacterized protein</fullName>
    </submittedName>
</protein>
<accession>M1F3J7</accession>
<reference evidence="1 2" key="1">
    <citation type="submission" date="2012-02" db="EMBL/GenBank/DDBJ databases">
        <title>Complete Genome Sequence of Cronobacter sakazakii Bacteriophage CR9.</title>
        <authorList>
            <person name="Shin H."/>
            <person name="Lee J.-H."/>
            <person name="Kim Y."/>
            <person name="Ryu S."/>
        </authorList>
    </citation>
    <scope>NUCLEOTIDE SEQUENCE [LARGE SCALE GENOMIC DNA]</scope>
</reference>
<keyword evidence="2" id="KW-1185">Reference proteome</keyword>
<organism evidence="1 2">
    <name type="scientific">Cronobacter phage CR9</name>
    <dbReference type="NCBI Taxonomy" id="1162290"/>
    <lineage>
        <taxon>Viruses</taxon>
        <taxon>Duplodnaviria</taxon>
        <taxon>Heunggongvirae</taxon>
        <taxon>Uroviricota</taxon>
        <taxon>Caudoviricetes</taxon>
        <taxon>Vequintavirinae</taxon>
        <taxon>Certrevirus</taxon>
        <taxon>Certrevirus CR9</taxon>
    </lineage>
</organism>
<sequence>MTKRYSPRSDIQEYLTTEAPGVFPPTHLHLKKPEYDATGKYTAKAGETVVYLPKLFEEMGLSNVKIPMNLFFEICEHTLQFYEVSNGK</sequence>
<evidence type="ECO:0000313" key="2">
    <source>
        <dbReference type="Proteomes" id="UP000011829"/>
    </source>
</evidence>
<dbReference type="EMBL" id="JQ691611">
    <property type="protein sequence ID" value="AFH20985.1"/>
    <property type="molecule type" value="Genomic_DNA"/>
</dbReference>